<sequence>MRSSNSHIQFQMFFSMQLLCFYKHPPPLFVHNINEGIFKYKRFFTNPSSSSRGIVHAVKEDSQSQQYEVDPDKAREALKKLDEQIQSLSNKKQVSTPKLRVSDMKLPTEQASRNDEKLEISDSFLTTLAAGLVLFTVFYNVLFYAVIKPAIDGS</sequence>
<feature type="transmembrane region" description="Helical" evidence="1">
    <location>
        <begin position="123"/>
        <end position="147"/>
    </location>
</feature>
<proteinExistence type="predicted"/>
<evidence type="ECO:0000256" key="1">
    <source>
        <dbReference type="SAM" id="Phobius"/>
    </source>
</evidence>
<dbReference type="EMBL" id="KN670767">
    <property type="protein sequence ID" value="KHN01805.1"/>
    <property type="molecule type" value="Genomic_DNA"/>
</dbReference>
<dbReference type="PANTHER" id="PTHR37716">
    <property type="entry name" value="OS07G0568900 PROTEIN"/>
    <property type="match status" value="1"/>
</dbReference>
<dbReference type="SMR" id="A0A0B2NXQ1"/>
<evidence type="ECO:0000313" key="4">
    <source>
        <dbReference type="Proteomes" id="UP000289340"/>
    </source>
</evidence>
<evidence type="ECO:0000313" key="3">
    <source>
        <dbReference type="EMBL" id="RZC00077.1"/>
    </source>
</evidence>
<gene>
    <name evidence="3" type="ORF">D0Y65_022446</name>
    <name evidence="2" type="ORF">glysoja_028477</name>
</gene>
<reference evidence="3 4" key="2">
    <citation type="submission" date="2018-09" db="EMBL/GenBank/DDBJ databases">
        <title>A high-quality reference genome of wild soybean provides a powerful tool to mine soybean genomes.</title>
        <authorList>
            <person name="Xie M."/>
            <person name="Chung C.Y.L."/>
            <person name="Li M.-W."/>
            <person name="Wong F.-L."/>
            <person name="Chan T.-F."/>
            <person name="Lam H.-M."/>
        </authorList>
    </citation>
    <scope>NUCLEOTIDE SEQUENCE [LARGE SCALE GENOMIC DNA]</scope>
    <source>
        <strain evidence="4">cv. W05</strain>
        <tissue evidence="3">Hypocotyl of etiolated seedlings</tissue>
    </source>
</reference>
<keyword evidence="1" id="KW-0472">Membrane</keyword>
<keyword evidence="4" id="KW-1185">Reference proteome</keyword>
<reference evidence="2" key="1">
    <citation type="submission" date="2014-07" db="EMBL/GenBank/DDBJ databases">
        <title>Identification of a novel salt tolerance gene in wild soybean by whole-genome sequencing.</title>
        <authorList>
            <person name="Lam H.-M."/>
            <person name="Qi X."/>
            <person name="Li M.-W."/>
            <person name="Liu X."/>
            <person name="Xie M."/>
            <person name="Ni M."/>
            <person name="Xu X."/>
        </authorList>
    </citation>
    <scope>NUCLEOTIDE SEQUENCE [LARGE SCALE GENOMIC DNA]</scope>
    <source>
        <tissue evidence="2">Root</tissue>
    </source>
</reference>
<accession>A0A0B2NXQ1</accession>
<name>A0A0B2NXQ1_GLYSO</name>
<dbReference type="GO" id="GO:0009535">
    <property type="term" value="C:chloroplast thylakoid membrane"/>
    <property type="evidence" value="ECO:0007669"/>
    <property type="project" value="TreeGrafter"/>
</dbReference>
<keyword evidence="1" id="KW-1133">Transmembrane helix</keyword>
<protein>
    <recommendedName>
        <fullName evidence="5">Transmembrane protein</fullName>
    </recommendedName>
</protein>
<dbReference type="Proteomes" id="UP000289340">
    <property type="component" value="Chromosome 8"/>
</dbReference>
<evidence type="ECO:0000313" key="2">
    <source>
        <dbReference type="EMBL" id="KHN01805.1"/>
    </source>
</evidence>
<dbReference type="AlphaFoldDB" id="A0A0B2NXQ1"/>
<dbReference type="Proteomes" id="UP000053555">
    <property type="component" value="Unassembled WGS sequence"/>
</dbReference>
<dbReference type="PANTHER" id="PTHR37716:SF1">
    <property type="entry name" value="OS07G0568900 PROTEIN"/>
    <property type="match status" value="1"/>
</dbReference>
<dbReference type="Gramene" id="XM_028390406.1">
    <property type="protein sequence ID" value="XP_028246207.1"/>
    <property type="gene ID" value="LOC114423589"/>
</dbReference>
<evidence type="ECO:0008006" key="5">
    <source>
        <dbReference type="Google" id="ProtNLM"/>
    </source>
</evidence>
<organism evidence="2">
    <name type="scientific">Glycine soja</name>
    <name type="common">Wild soybean</name>
    <dbReference type="NCBI Taxonomy" id="3848"/>
    <lineage>
        <taxon>Eukaryota</taxon>
        <taxon>Viridiplantae</taxon>
        <taxon>Streptophyta</taxon>
        <taxon>Embryophyta</taxon>
        <taxon>Tracheophyta</taxon>
        <taxon>Spermatophyta</taxon>
        <taxon>Magnoliopsida</taxon>
        <taxon>eudicotyledons</taxon>
        <taxon>Gunneridae</taxon>
        <taxon>Pentapetalae</taxon>
        <taxon>rosids</taxon>
        <taxon>fabids</taxon>
        <taxon>Fabales</taxon>
        <taxon>Fabaceae</taxon>
        <taxon>Papilionoideae</taxon>
        <taxon>50 kb inversion clade</taxon>
        <taxon>NPAAA clade</taxon>
        <taxon>indigoferoid/millettioid clade</taxon>
        <taxon>Phaseoleae</taxon>
        <taxon>Glycine</taxon>
        <taxon>Glycine subgen. Soja</taxon>
    </lineage>
</organism>
<keyword evidence="1" id="KW-0812">Transmembrane</keyword>
<dbReference type="EMBL" id="QZWG01000008">
    <property type="protein sequence ID" value="RZC00077.1"/>
    <property type="molecule type" value="Genomic_DNA"/>
</dbReference>